<dbReference type="Proteomes" id="UP000030747">
    <property type="component" value="Unassembled WGS sequence"/>
</dbReference>
<proteinExistence type="inferred from homology"/>
<keyword evidence="12 16" id="KW-1133">Transmembrane helix</keyword>
<gene>
    <name evidence="18" type="ORF">ETH_00007235</name>
</gene>
<reference evidence="18" key="1">
    <citation type="submission" date="2013-10" db="EMBL/GenBank/DDBJ databases">
        <title>Genomic analysis of the causative agents of coccidiosis in chickens.</title>
        <authorList>
            <person name="Reid A.J."/>
            <person name="Blake D."/>
            <person name="Billington K."/>
            <person name="Browne H."/>
            <person name="Dunn M."/>
            <person name="Hung S."/>
            <person name="Kawahara F."/>
            <person name="Miranda-Saavedra D."/>
            <person name="Mourier T."/>
            <person name="Nagra H."/>
            <person name="Otto T.D."/>
            <person name="Rawlings N."/>
            <person name="Sanchez A."/>
            <person name="Sanders M."/>
            <person name="Subramaniam C."/>
            <person name="Tay Y."/>
            <person name="Dear P."/>
            <person name="Doerig C."/>
            <person name="Gruber A."/>
            <person name="Parkinson J."/>
            <person name="Shirley M."/>
            <person name="Wan K.L."/>
            <person name="Berriman M."/>
            <person name="Tomley F."/>
            <person name="Pain A."/>
        </authorList>
    </citation>
    <scope>NUCLEOTIDE SEQUENCE [LARGE SCALE GENOMIC DNA]</scope>
    <source>
        <strain evidence="18">Houghton</strain>
    </source>
</reference>
<dbReference type="PANTHER" id="PTHR13872:SF1">
    <property type="entry name" value="DOLICHYL-DIPHOSPHOOLIGOSACCHARIDE--PROTEIN GLYCOSYLTRANSFERASE SUBUNIT STT3B"/>
    <property type="match status" value="1"/>
</dbReference>
<comment type="similarity">
    <text evidence="5">Belongs to the STT3 family.</text>
</comment>
<comment type="pathway">
    <text evidence="4">Protein modification; protein glycosylation.</text>
</comment>
<dbReference type="OrthoDB" id="10261066at2759"/>
<dbReference type="UniPathway" id="UPA00378"/>
<dbReference type="Gene3D" id="3.40.50.12610">
    <property type="match status" value="1"/>
</dbReference>
<comment type="catalytic activity">
    <reaction evidence="15">
        <text>a di-trans,poly-cis-dolichyl diphosphooligosaccharide + L-asparaginyl-[protein] = N(4)-(oligosaccharide-(1-&gt;4)-N-acetyl-beta-D-glucosaminyl-(1-&gt;4)-N-acetyl-beta-D-glucosaminyl)-L-asparaginyl-[protein] + a di-trans,poly-cis-dolichyl diphosphate + H(+)</text>
        <dbReference type="Rhea" id="RHEA:22980"/>
        <dbReference type="Rhea" id="RHEA-COMP:12804"/>
        <dbReference type="Rhea" id="RHEA-COMP:12805"/>
        <dbReference type="Rhea" id="RHEA-COMP:19506"/>
        <dbReference type="Rhea" id="RHEA-COMP:19509"/>
        <dbReference type="ChEBI" id="CHEBI:15378"/>
        <dbReference type="ChEBI" id="CHEBI:50347"/>
        <dbReference type="ChEBI" id="CHEBI:57497"/>
        <dbReference type="ChEBI" id="CHEBI:57570"/>
        <dbReference type="ChEBI" id="CHEBI:132529"/>
        <dbReference type="EC" id="2.4.99.18"/>
    </reaction>
</comment>
<feature type="transmembrane region" description="Helical" evidence="16">
    <location>
        <begin position="20"/>
        <end position="40"/>
    </location>
</feature>
<evidence type="ECO:0000256" key="1">
    <source>
        <dbReference type="ARBA" id="ARBA00001936"/>
    </source>
</evidence>
<keyword evidence="10" id="KW-0479">Metal-binding</keyword>
<organism evidence="18 19">
    <name type="scientific">Eimeria tenella</name>
    <name type="common">Coccidian parasite</name>
    <dbReference type="NCBI Taxonomy" id="5802"/>
    <lineage>
        <taxon>Eukaryota</taxon>
        <taxon>Sar</taxon>
        <taxon>Alveolata</taxon>
        <taxon>Apicomplexa</taxon>
        <taxon>Conoidasida</taxon>
        <taxon>Coccidia</taxon>
        <taxon>Eucoccidiorida</taxon>
        <taxon>Eimeriorina</taxon>
        <taxon>Eimeriidae</taxon>
        <taxon>Eimeria</taxon>
    </lineage>
</organism>
<dbReference type="VEuPathDB" id="ToxoDB:ETH_00007235"/>
<dbReference type="VEuPathDB" id="ToxoDB:ETH2_0905500"/>
<evidence type="ECO:0000256" key="14">
    <source>
        <dbReference type="ARBA" id="ARBA00023211"/>
    </source>
</evidence>
<feature type="transmembrane region" description="Helical" evidence="16">
    <location>
        <begin position="77"/>
        <end position="95"/>
    </location>
</feature>
<comment type="cofactor">
    <cofactor evidence="2">
        <name>Mg(2+)</name>
        <dbReference type="ChEBI" id="CHEBI:18420"/>
    </cofactor>
</comment>
<evidence type="ECO:0000313" key="19">
    <source>
        <dbReference type="Proteomes" id="UP000030747"/>
    </source>
</evidence>
<evidence type="ECO:0000256" key="7">
    <source>
        <dbReference type="ARBA" id="ARBA00022676"/>
    </source>
</evidence>
<evidence type="ECO:0000256" key="13">
    <source>
        <dbReference type="ARBA" id="ARBA00023136"/>
    </source>
</evidence>
<dbReference type="GeneID" id="25250649"/>
<dbReference type="GO" id="GO:0012505">
    <property type="term" value="C:endomembrane system"/>
    <property type="evidence" value="ECO:0007669"/>
    <property type="project" value="UniProtKB-SubCell"/>
</dbReference>
<keyword evidence="11" id="KW-0460">Magnesium</keyword>
<evidence type="ECO:0000256" key="6">
    <source>
        <dbReference type="ARBA" id="ARBA00012605"/>
    </source>
</evidence>
<feature type="domain" description="Oligosaccharyl transferase STT3 N-terminal" evidence="17">
    <location>
        <begin position="3"/>
        <end position="225"/>
    </location>
</feature>
<evidence type="ECO:0000259" key="17">
    <source>
        <dbReference type="Pfam" id="PF02516"/>
    </source>
</evidence>
<keyword evidence="9 16" id="KW-0812">Transmembrane</keyword>
<dbReference type="OMA" id="AMAISWE"/>
<feature type="transmembrane region" description="Helical" evidence="16">
    <location>
        <begin position="107"/>
        <end position="128"/>
    </location>
</feature>
<name>U6KYY3_EIMTE</name>
<evidence type="ECO:0000256" key="11">
    <source>
        <dbReference type="ARBA" id="ARBA00022842"/>
    </source>
</evidence>
<keyword evidence="13 16" id="KW-0472">Membrane</keyword>
<comment type="subcellular location">
    <subcellularLocation>
        <location evidence="3">Endomembrane system</location>
        <topology evidence="3">Multi-pass membrane protein</topology>
    </subcellularLocation>
</comment>
<dbReference type="InterPro" id="IPR048307">
    <property type="entry name" value="STT3_N"/>
</dbReference>
<dbReference type="InterPro" id="IPR003674">
    <property type="entry name" value="Oligo_trans_STT3"/>
</dbReference>
<evidence type="ECO:0000256" key="10">
    <source>
        <dbReference type="ARBA" id="ARBA00022723"/>
    </source>
</evidence>
<feature type="transmembrane region" description="Helical" evidence="16">
    <location>
        <begin position="217"/>
        <end position="237"/>
    </location>
</feature>
<feature type="transmembrane region" description="Helical" evidence="16">
    <location>
        <begin position="47"/>
        <end position="65"/>
    </location>
</feature>
<dbReference type="EC" id="2.4.99.18" evidence="6"/>
<keyword evidence="14" id="KW-0464">Manganese</keyword>
<evidence type="ECO:0000256" key="2">
    <source>
        <dbReference type="ARBA" id="ARBA00001946"/>
    </source>
</evidence>
<evidence type="ECO:0000256" key="3">
    <source>
        <dbReference type="ARBA" id="ARBA00004127"/>
    </source>
</evidence>
<accession>U6KYY3</accession>
<protein>
    <recommendedName>
        <fullName evidence="6">dolichyl-diphosphooligosaccharide--protein glycotransferase</fullName>
        <ecNumber evidence="6">2.4.99.18</ecNumber>
    </recommendedName>
</protein>
<dbReference type="AlphaFoldDB" id="U6KYY3"/>
<keyword evidence="19" id="KW-1185">Reference proteome</keyword>
<dbReference type="GO" id="GO:0046872">
    <property type="term" value="F:metal ion binding"/>
    <property type="evidence" value="ECO:0007669"/>
    <property type="project" value="UniProtKB-KW"/>
</dbReference>
<keyword evidence="7" id="KW-0328">Glycosyltransferase</keyword>
<dbReference type="GO" id="GO:0016020">
    <property type="term" value="C:membrane"/>
    <property type="evidence" value="ECO:0007669"/>
    <property type="project" value="InterPro"/>
</dbReference>
<dbReference type="GO" id="GO:0004579">
    <property type="term" value="F:dolichyl-diphosphooligosaccharide-protein glycotransferase activity"/>
    <property type="evidence" value="ECO:0007669"/>
    <property type="project" value="UniProtKB-EC"/>
</dbReference>
<comment type="cofactor">
    <cofactor evidence="1">
        <name>Mn(2+)</name>
        <dbReference type="ChEBI" id="CHEBI:29035"/>
    </cofactor>
</comment>
<feature type="transmembrane region" description="Helical" evidence="16">
    <location>
        <begin position="165"/>
        <end position="185"/>
    </location>
</feature>
<evidence type="ECO:0000256" key="5">
    <source>
        <dbReference type="ARBA" id="ARBA00010810"/>
    </source>
</evidence>
<keyword evidence="8 18" id="KW-0808">Transferase</keyword>
<evidence type="ECO:0000256" key="4">
    <source>
        <dbReference type="ARBA" id="ARBA00004922"/>
    </source>
</evidence>
<evidence type="ECO:0000313" key="18">
    <source>
        <dbReference type="EMBL" id="CDJ41519.1"/>
    </source>
</evidence>
<dbReference type="RefSeq" id="XP_013232269.1">
    <property type="nucleotide sequence ID" value="XM_013376815.1"/>
</dbReference>
<sequence length="449" mass="49280">MISALLAALPSAYMVSAWGGYVFLINAIAIHVFALCVLGLITPKHEVAYIVFYVIITACCINIPFLNFTPLWSSEHMASHGVFVLVIASAVARFASSLVPKDLVKDLQAWVIGLAGLLILIVLLILALTGKTAWSPRSLTLLDPTYATKYIPIVASVSEHQPPTWSTYFLDLHMIMFLAPLGLILSLQRGGGLFFVGLYGVLACYFSAVMVRLVLVLSPAASILAGIGAATLVAGVLSQCRKVYPGDSVCCPLHLDGLCSAFEQKHLYGWDYGYQVSEVGNRTVFVDNNTWNSTHIATVGLAFGSEEFQAYEIAQDLDVDYVFVVFGGMARFSSDDLNKLIWMIRIASGVFPDMQQSDYLGPKGQFTVGEGAPNALLNSLLYKLSYQHFGKATKGFDFARRTQVNAGDIVLKHFEEVFTSENWVVRIYKVRKADNRDARMLNAIESAFH</sequence>
<evidence type="ECO:0000256" key="9">
    <source>
        <dbReference type="ARBA" id="ARBA00022692"/>
    </source>
</evidence>
<dbReference type="Pfam" id="PF02516">
    <property type="entry name" value="STT3"/>
    <property type="match status" value="1"/>
</dbReference>
<reference evidence="18" key="2">
    <citation type="submission" date="2013-10" db="EMBL/GenBank/DDBJ databases">
        <authorList>
            <person name="Aslett M."/>
        </authorList>
    </citation>
    <scope>NUCLEOTIDE SEQUENCE [LARGE SCALE GENOMIC DNA]</scope>
    <source>
        <strain evidence="18">Houghton</strain>
    </source>
</reference>
<feature type="transmembrane region" description="Helical" evidence="16">
    <location>
        <begin position="192"/>
        <end position="211"/>
    </location>
</feature>
<evidence type="ECO:0000256" key="8">
    <source>
        <dbReference type="ARBA" id="ARBA00022679"/>
    </source>
</evidence>
<dbReference type="PANTHER" id="PTHR13872">
    <property type="entry name" value="DOLICHYL-DIPHOSPHOOLIGOSACCHARIDE--PROTEIN GLYCOSYLTRANSFERASE SUBUNIT"/>
    <property type="match status" value="1"/>
</dbReference>
<evidence type="ECO:0000256" key="16">
    <source>
        <dbReference type="SAM" id="Phobius"/>
    </source>
</evidence>
<evidence type="ECO:0000256" key="15">
    <source>
        <dbReference type="ARBA" id="ARBA00048829"/>
    </source>
</evidence>
<dbReference type="EMBL" id="HG675628">
    <property type="protein sequence ID" value="CDJ41519.1"/>
    <property type="molecule type" value="Genomic_DNA"/>
</dbReference>
<evidence type="ECO:0000256" key="12">
    <source>
        <dbReference type="ARBA" id="ARBA00022989"/>
    </source>
</evidence>